<accession>A0A830EUS4</accession>
<dbReference type="AlphaFoldDB" id="A0A830EUS4"/>
<organism evidence="2 3">
    <name type="scientific">Haloarcula sebkhae</name>
    <dbReference type="NCBI Taxonomy" id="932660"/>
    <lineage>
        <taxon>Archaea</taxon>
        <taxon>Methanobacteriati</taxon>
        <taxon>Methanobacteriota</taxon>
        <taxon>Stenosarchaea group</taxon>
        <taxon>Halobacteria</taxon>
        <taxon>Halobacteriales</taxon>
        <taxon>Haloarculaceae</taxon>
        <taxon>Haloarcula</taxon>
    </lineage>
</organism>
<keyword evidence="1" id="KW-1133">Transmembrane helix</keyword>
<dbReference type="EMBL" id="BMPD01000005">
    <property type="protein sequence ID" value="GGK76265.1"/>
    <property type="molecule type" value="Genomic_DNA"/>
</dbReference>
<comment type="caution">
    <text evidence="2">The sequence shown here is derived from an EMBL/GenBank/DDBJ whole genome shotgun (WGS) entry which is preliminary data.</text>
</comment>
<feature type="transmembrane region" description="Helical" evidence="1">
    <location>
        <begin position="31"/>
        <end position="51"/>
    </location>
</feature>
<keyword evidence="1" id="KW-0472">Membrane</keyword>
<sequence length="60" mass="6563">MVFVWQSVSHFMLTTLMHAESGLDLPFPPDTGAAVLGVGLVILAVITYDIYQQHWTGEGT</sequence>
<evidence type="ECO:0000313" key="2">
    <source>
        <dbReference type="EMBL" id="GGK76265.1"/>
    </source>
</evidence>
<dbReference type="Proteomes" id="UP000614221">
    <property type="component" value="Unassembled WGS sequence"/>
</dbReference>
<gene>
    <name evidence="2" type="ORF">GCM10009067_30920</name>
</gene>
<evidence type="ECO:0000256" key="1">
    <source>
        <dbReference type="SAM" id="Phobius"/>
    </source>
</evidence>
<evidence type="ECO:0000313" key="3">
    <source>
        <dbReference type="Proteomes" id="UP000614221"/>
    </source>
</evidence>
<proteinExistence type="predicted"/>
<protein>
    <submittedName>
        <fullName evidence="2">Uncharacterized protein</fullName>
    </submittedName>
</protein>
<reference evidence="2" key="2">
    <citation type="submission" date="2020-09" db="EMBL/GenBank/DDBJ databases">
        <authorList>
            <person name="Sun Q."/>
            <person name="Ohkuma M."/>
        </authorList>
    </citation>
    <scope>NUCLEOTIDE SEQUENCE</scope>
    <source>
        <strain evidence="2">JCM 19018</strain>
    </source>
</reference>
<reference evidence="2" key="1">
    <citation type="journal article" date="2014" name="Int. J. Syst. Evol. Microbiol.">
        <title>Complete genome sequence of Corynebacterium casei LMG S-19264T (=DSM 44701T), isolated from a smear-ripened cheese.</title>
        <authorList>
            <consortium name="US DOE Joint Genome Institute (JGI-PGF)"/>
            <person name="Walter F."/>
            <person name="Albersmeier A."/>
            <person name="Kalinowski J."/>
            <person name="Ruckert C."/>
        </authorList>
    </citation>
    <scope>NUCLEOTIDE SEQUENCE</scope>
    <source>
        <strain evidence="2">JCM 19018</strain>
    </source>
</reference>
<name>A0A830EUS4_9EURY</name>
<keyword evidence="1" id="KW-0812">Transmembrane</keyword>